<evidence type="ECO:0000256" key="4">
    <source>
        <dbReference type="ARBA" id="ARBA00022833"/>
    </source>
</evidence>
<protein>
    <submittedName>
        <fullName evidence="5">3-keto-5-aminohexanoate cleavage protein</fullName>
    </submittedName>
</protein>
<dbReference type="InterPro" id="IPR008567">
    <property type="entry name" value="BKACE"/>
</dbReference>
<dbReference type="InterPro" id="IPR013785">
    <property type="entry name" value="Aldolase_TIM"/>
</dbReference>
<dbReference type="PANTHER" id="PTHR37418">
    <property type="entry name" value="3-KETO-5-AMINOHEXANOATE CLEAVAGE ENZYME-RELATED"/>
    <property type="match status" value="1"/>
</dbReference>
<evidence type="ECO:0000256" key="1">
    <source>
        <dbReference type="ARBA" id="ARBA00001947"/>
    </source>
</evidence>
<dbReference type="Pfam" id="PF05853">
    <property type="entry name" value="BKACE"/>
    <property type="match status" value="2"/>
</dbReference>
<sequence>MFEDDQPGWGPIQLATPLRRSTRIAVVARAQARFLRDLGLSPPVLVAAYQHGIAEQPRWSSAPDELLWDGGAVLQACLNGSRTAEEHPALPLSPARLAEDAADVAALGVTSVHIHPRDVIGAPTLAGPEIATTIATVRAAVPGIEISVSTDVAGSLTTLVASWAALAAGRPDVASVHVGRPGWRELAQALRQVNVGVDLVVESAVKLAELPAGTTRITVTATQRTAEQLLRQVEPFGLPILLHGRDDDAWPVFTYAARLEHQVRMGLEDTLRMPDGRKARNNAELIAMARRNQKAKAPS</sequence>
<keyword evidence="2" id="KW-0808">Transferase</keyword>
<evidence type="ECO:0000256" key="3">
    <source>
        <dbReference type="ARBA" id="ARBA00022723"/>
    </source>
</evidence>
<name>A0ABX1FIY8_9PSEU</name>
<gene>
    <name evidence="5" type="ORF">FXN61_19940</name>
</gene>
<accession>A0ABX1FIY8</accession>
<dbReference type="PANTHER" id="PTHR37418:SF2">
    <property type="entry name" value="3-KETO-5-AMINOHEXANOATE CLEAVAGE ENZYME"/>
    <property type="match status" value="1"/>
</dbReference>
<keyword evidence="3" id="KW-0479">Metal-binding</keyword>
<reference evidence="5 6" key="1">
    <citation type="submission" date="2019-08" db="EMBL/GenBank/DDBJ databases">
        <title>Lentzea from Indian Himalayas.</title>
        <authorList>
            <person name="Mandal S."/>
            <person name="Mallick Gupta A."/>
            <person name="Maiti P.K."/>
            <person name="Sarkar J."/>
            <person name="Mandal S."/>
        </authorList>
    </citation>
    <scope>NUCLEOTIDE SEQUENCE [LARGE SCALE GENOMIC DNA]</scope>
    <source>
        <strain evidence="5 6">PSKA42</strain>
    </source>
</reference>
<dbReference type="EMBL" id="VSRL01000069">
    <property type="protein sequence ID" value="NKE58958.1"/>
    <property type="molecule type" value="Genomic_DNA"/>
</dbReference>
<organism evidence="5 6">
    <name type="scientific">Lentzea indica</name>
    <dbReference type="NCBI Taxonomy" id="2604800"/>
    <lineage>
        <taxon>Bacteria</taxon>
        <taxon>Bacillati</taxon>
        <taxon>Actinomycetota</taxon>
        <taxon>Actinomycetes</taxon>
        <taxon>Pseudonocardiales</taxon>
        <taxon>Pseudonocardiaceae</taxon>
        <taxon>Lentzea</taxon>
    </lineage>
</organism>
<evidence type="ECO:0000256" key="2">
    <source>
        <dbReference type="ARBA" id="ARBA00022679"/>
    </source>
</evidence>
<keyword evidence="6" id="KW-1185">Reference proteome</keyword>
<dbReference type="Gene3D" id="3.20.20.70">
    <property type="entry name" value="Aldolase class I"/>
    <property type="match status" value="2"/>
</dbReference>
<comment type="caution">
    <text evidence="5">The sequence shown here is derived from an EMBL/GenBank/DDBJ whole genome shotgun (WGS) entry which is preliminary data.</text>
</comment>
<proteinExistence type="predicted"/>
<evidence type="ECO:0000313" key="5">
    <source>
        <dbReference type="EMBL" id="NKE58958.1"/>
    </source>
</evidence>
<keyword evidence="4" id="KW-0862">Zinc</keyword>
<evidence type="ECO:0000313" key="6">
    <source>
        <dbReference type="Proteomes" id="UP001515943"/>
    </source>
</evidence>
<comment type="cofactor">
    <cofactor evidence="1">
        <name>Zn(2+)</name>
        <dbReference type="ChEBI" id="CHEBI:29105"/>
    </cofactor>
</comment>
<dbReference type="Proteomes" id="UP001515943">
    <property type="component" value="Unassembled WGS sequence"/>
</dbReference>